<sequence>MKIRLGFVSNSSSSSFICDISGREESGWDISLNDIGMYQCQNGHTIDEKYVDLEGEEYESIIKRDAEKWMEEYGDENSDIENVIDDIKSEFRYELPPKFCPICQMKNFTHRDLRAFLIVRNAEHFGVGKKEGEQLLYKDIRERFSNYKEFKEYIK</sequence>
<evidence type="ECO:0000313" key="1">
    <source>
        <dbReference type="EMBL" id="QJA74127.1"/>
    </source>
</evidence>
<proteinExistence type="predicted"/>
<dbReference type="EMBL" id="MT143069">
    <property type="protein sequence ID" value="QJA92464.1"/>
    <property type="molecule type" value="Genomic_DNA"/>
</dbReference>
<reference evidence="1" key="1">
    <citation type="submission" date="2020-03" db="EMBL/GenBank/DDBJ databases">
        <title>The deep terrestrial virosphere.</title>
        <authorList>
            <person name="Holmfeldt K."/>
            <person name="Nilsson E."/>
            <person name="Simone D."/>
            <person name="Lopez-Fernandez M."/>
            <person name="Wu X."/>
            <person name="de Brujin I."/>
            <person name="Lundin D."/>
            <person name="Andersson A."/>
            <person name="Bertilsson S."/>
            <person name="Dopson M."/>
        </authorList>
    </citation>
    <scope>NUCLEOTIDE SEQUENCE</scope>
    <source>
        <strain evidence="1">MM415A02091</strain>
        <strain evidence="2">MM415B04658</strain>
    </source>
</reference>
<protein>
    <submittedName>
        <fullName evidence="1">Uncharacterized protein</fullName>
    </submittedName>
</protein>
<dbReference type="AlphaFoldDB" id="A0A6M3JZJ8"/>
<organism evidence="1">
    <name type="scientific">viral metagenome</name>
    <dbReference type="NCBI Taxonomy" id="1070528"/>
    <lineage>
        <taxon>unclassified sequences</taxon>
        <taxon>metagenomes</taxon>
        <taxon>organismal metagenomes</taxon>
    </lineage>
</organism>
<accession>A0A6M3JZJ8</accession>
<dbReference type="EMBL" id="MT142076">
    <property type="protein sequence ID" value="QJA74127.1"/>
    <property type="molecule type" value="Genomic_DNA"/>
</dbReference>
<gene>
    <name evidence="1" type="ORF">MM415A02091_0006</name>
    <name evidence="2" type="ORF">MM415B04658_0006</name>
</gene>
<evidence type="ECO:0000313" key="2">
    <source>
        <dbReference type="EMBL" id="QJA92464.1"/>
    </source>
</evidence>
<name>A0A6M3JZJ8_9ZZZZ</name>